<evidence type="ECO:0000313" key="7">
    <source>
        <dbReference type="EMBL" id="MCG2459446.1"/>
    </source>
</evidence>
<evidence type="ECO:0000256" key="3">
    <source>
        <dbReference type="ARBA" id="ARBA00023110"/>
    </source>
</evidence>
<keyword evidence="3 4" id="KW-0697">Rotamase</keyword>
<dbReference type="SUPFAM" id="SSF54534">
    <property type="entry name" value="FKBP-like"/>
    <property type="match status" value="1"/>
</dbReference>
<comment type="caution">
    <text evidence="7">The sequence shown here is derived from an EMBL/GenBank/DDBJ whole genome shotgun (WGS) entry which is preliminary data.</text>
</comment>
<evidence type="ECO:0000256" key="5">
    <source>
        <dbReference type="SAM" id="MobiDB-lite"/>
    </source>
</evidence>
<dbReference type="GO" id="GO:0003755">
    <property type="term" value="F:peptidyl-prolyl cis-trans isomerase activity"/>
    <property type="evidence" value="ECO:0007669"/>
    <property type="project" value="UniProtKB-KW"/>
</dbReference>
<evidence type="ECO:0000256" key="4">
    <source>
        <dbReference type="PROSITE-ProRule" id="PRU00277"/>
    </source>
</evidence>
<evidence type="ECO:0000256" key="1">
    <source>
        <dbReference type="ARBA" id="ARBA00000971"/>
    </source>
</evidence>
<sequence>MKLNKVIVMMVFIGLAWSCKKDDENPLVEIPPRPLGEVSVENEADIQAFLKSHFYNYEEFANPPADFNFKIKIDTLAGDNADKIPLSEQILSEKIKISPSDLDLEDQASTEQNLYYLIARDGVGGPPTVGDSTFLKYEGSLLDGTLFDGNSSYTWQYLPFTIRGYAQGISHFKTGDDIVVNNDGTTSISNSGIGLIIMPSALGYYNTGTGVIAPYSNLMFQIDAGLYVKNTDYDQDGIPSILEDLNKDGILSNDNTDAEAEKSVYPPTYVPNHLDRDDDGDGTPTRDEIIINPDGTITFPDSNGNGIPDYLDKETK</sequence>
<organism evidence="7 8">
    <name type="scientific">Cerina litoralis</name>
    <dbReference type="NCBI Taxonomy" id="2874477"/>
    <lineage>
        <taxon>Bacteria</taxon>
        <taxon>Pseudomonadati</taxon>
        <taxon>Bacteroidota</taxon>
        <taxon>Flavobacteriia</taxon>
        <taxon>Flavobacteriales</taxon>
        <taxon>Flavobacteriaceae</taxon>
        <taxon>Cerina</taxon>
    </lineage>
</organism>
<dbReference type="Proteomes" id="UP001200642">
    <property type="component" value="Unassembled WGS sequence"/>
</dbReference>
<dbReference type="AlphaFoldDB" id="A0AAE3ETH4"/>
<dbReference type="EC" id="5.2.1.8" evidence="2 4"/>
<dbReference type="EMBL" id="JAIRBC010000002">
    <property type="protein sequence ID" value="MCG2459446.1"/>
    <property type="molecule type" value="Genomic_DNA"/>
</dbReference>
<name>A0AAE3ETH4_9FLAO</name>
<keyword evidence="8" id="KW-1185">Reference proteome</keyword>
<accession>A0AAE3ETH4</accession>
<proteinExistence type="predicted"/>
<gene>
    <name evidence="7" type="ORF">K8352_01645</name>
</gene>
<dbReference type="RefSeq" id="WP_317900593.1">
    <property type="nucleotide sequence ID" value="NZ_JAIRBC010000002.1"/>
</dbReference>
<protein>
    <recommendedName>
        <fullName evidence="2 4">peptidylprolyl isomerase</fullName>
        <ecNumber evidence="2 4">5.2.1.8</ecNumber>
    </recommendedName>
</protein>
<dbReference type="PROSITE" id="PS50059">
    <property type="entry name" value="FKBP_PPIASE"/>
    <property type="match status" value="1"/>
</dbReference>
<dbReference type="Gene3D" id="3.10.50.40">
    <property type="match status" value="1"/>
</dbReference>
<reference evidence="7" key="1">
    <citation type="submission" date="2023-02" db="EMBL/GenBank/DDBJ databases">
        <title>Genome of Flavobacteriaceae gen. nov. sp. strain F89.</title>
        <authorList>
            <person name="Wang Y."/>
        </authorList>
    </citation>
    <scope>NUCLEOTIDE SEQUENCE</scope>
    <source>
        <strain evidence="7">F89</strain>
    </source>
</reference>
<dbReference type="InterPro" id="IPR001179">
    <property type="entry name" value="PPIase_FKBP_dom"/>
</dbReference>
<evidence type="ECO:0000259" key="6">
    <source>
        <dbReference type="PROSITE" id="PS50059"/>
    </source>
</evidence>
<feature type="region of interest" description="Disordered" evidence="5">
    <location>
        <begin position="252"/>
        <end position="316"/>
    </location>
</feature>
<feature type="domain" description="PPIase FKBP-type" evidence="6">
    <location>
        <begin position="130"/>
        <end position="223"/>
    </location>
</feature>
<evidence type="ECO:0000256" key="2">
    <source>
        <dbReference type="ARBA" id="ARBA00013194"/>
    </source>
</evidence>
<dbReference type="InterPro" id="IPR046357">
    <property type="entry name" value="PPIase_dom_sf"/>
</dbReference>
<keyword evidence="4" id="KW-0413">Isomerase</keyword>
<comment type="catalytic activity">
    <reaction evidence="1 4">
        <text>[protein]-peptidylproline (omega=180) = [protein]-peptidylproline (omega=0)</text>
        <dbReference type="Rhea" id="RHEA:16237"/>
        <dbReference type="Rhea" id="RHEA-COMP:10747"/>
        <dbReference type="Rhea" id="RHEA-COMP:10748"/>
        <dbReference type="ChEBI" id="CHEBI:83833"/>
        <dbReference type="ChEBI" id="CHEBI:83834"/>
        <dbReference type="EC" id="5.2.1.8"/>
    </reaction>
</comment>
<evidence type="ECO:0000313" key="8">
    <source>
        <dbReference type="Proteomes" id="UP001200642"/>
    </source>
</evidence>